<evidence type="ECO:0000313" key="1">
    <source>
        <dbReference type="EMBL" id="KAF8426107.1"/>
    </source>
</evidence>
<gene>
    <name evidence="1" type="ORF">L210DRAFT_3566314</name>
</gene>
<proteinExistence type="predicted"/>
<dbReference type="Proteomes" id="UP001194468">
    <property type="component" value="Unassembled WGS sequence"/>
</dbReference>
<name>A0AAD4BEX8_BOLED</name>
<protein>
    <submittedName>
        <fullName evidence="1">Uncharacterized protein</fullName>
    </submittedName>
</protein>
<keyword evidence="2" id="KW-1185">Reference proteome</keyword>
<accession>A0AAD4BEX8</accession>
<dbReference type="EMBL" id="WHUW01000090">
    <property type="protein sequence ID" value="KAF8426107.1"/>
    <property type="molecule type" value="Genomic_DNA"/>
</dbReference>
<reference evidence="1" key="1">
    <citation type="submission" date="2019-10" db="EMBL/GenBank/DDBJ databases">
        <authorList>
            <consortium name="DOE Joint Genome Institute"/>
            <person name="Kuo A."/>
            <person name="Miyauchi S."/>
            <person name="Kiss E."/>
            <person name="Drula E."/>
            <person name="Kohler A."/>
            <person name="Sanchez-Garcia M."/>
            <person name="Andreopoulos B."/>
            <person name="Barry K.W."/>
            <person name="Bonito G."/>
            <person name="Buee M."/>
            <person name="Carver A."/>
            <person name="Chen C."/>
            <person name="Cichocki N."/>
            <person name="Clum A."/>
            <person name="Culley D."/>
            <person name="Crous P.W."/>
            <person name="Fauchery L."/>
            <person name="Girlanda M."/>
            <person name="Hayes R."/>
            <person name="Keri Z."/>
            <person name="LaButti K."/>
            <person name="Lipzen A."/>
            <person name="Lombard V."/>
            <person name="Magnuson J."/>
            <person name="Maillard F."/>
            <person name="Morin E."/>
            <person name="Murat C."/>
            <person name="Nolan M."/>
            <person name="Ohm R."/>
            <person name="Pangilinan J."/>
            <person name="Pereira M."/>
            <person name="Perotto S."/>
            <person name="Peter M."/>
            <person name="Riley R."/>
            <person name="Sitrit Y."/>
            <person name="Stielow B."/>
            <person name="Szollosi G."/>
            <person name="Zifcakova L."/>
            <person name="Stursova M."/>
            <person name="Spatafora J.W."/>
            <person name="Tedersoo L."/>
            <person name="Vaario L.-M."/>
            <person name="Yamada A."/>
            <person name="Yan M."/>
            <person name="Wang P."/>
            <person name="Xu J."/>
            <person name="Bruns T."/>
            <person name="Baldrian P."/>
            <person name="Vilgalys R."/>
            <person name="Henrissat B."/>
            <person name="Grigoriev I.V."/>
            <person name="Hibbett D."/>
            <person name="Nagy L.G."/>
            <person name="Martin F.M."/>
        </authorList>
    </citation>
    <scope>NUCLEOTIDE SEQUENCE</scope>
    <source>
        <strain evidence="1">BED1</strain>
    </source>
</reference>
<sequence>MDSRCTDICICGTNDLEGGVHQNLIRKFTSFNVSPRCAINRLLDYAVCHNMQVGTENRMGKSHIGHFDIHLRNRVASLVEMTASYFNQNPSSGHGKWVNGNNYKRTMATSPSEFFPSPSLCSASSRCYHTTTHSHKSRRFTTVTSVNVKKHALLSFKSILGVNVPRVFQLYADTSPHFSSSSGPNFTLLASDMNLHADGHTIFYKLPEHLKSYYKTWLDYLNEKTSTNLSVSATKHIRTLLQASQTGMPHTIPTAQPRPPENTVALPSITSNHNPNPWNLHKTLVDHRLT</sequence>
<comment type="caution">
    <text evidence="1">The sequence shown here is derived from an EMBL/GenBank/DDBJ whole genome shotgun (WGS) entry which is preliminary data.</text>
</comment>
<organism evidence="1 2">
    <name type="scientific">Boletus edulis BED1</name>
    <dbReference type="NCBI Taxonomy" id="1328754"/>
    <lineage>
        <taxon>Eukaryota</taxon>
        <taxon>Fungi</taxon>
        <taxon>Dikarya</taxon>
        <taxon>Basidiomycota</taxon>
        <taxon>Agaricomycotina</taxon>
        <taxon>Agaricomycetes</taxon>
        <taxon>Agaricomycetidae</taxon>
        <taxon>Boletales</taxon>
        <taxon>Boletineae</taxon>
        <taxon>Boletaceae</taxon>
        <taxon>Boletoideae</taxon>
        <taxon>Boletus</taxon>
    </lineage>
</organism>
<reference evidence="1" key="2">
    <citation type="journal article" date="2020" name="Nat. Commun.">
        <title>Large-scale genome sequencing of mycorrhizal fungi provides insights into the early evolution of symbiotic traits.</title>
        <authorList>
            <person name="Miyauchi S."/>
            <person name="Kiss E."/>
            <person name="Kuo A."/>
            <person name="Drula E."/>
            <person name="Kohler A."/>
            <person name="Sanchez-Garcia M."/>
            <person name="Morin E."/>
            <person name="Andreopoulos B."/>
            <person name="Barry K.W."/>
            <person name="Bonito G."/>
            <person name="Buee M."/>
            <person name="Carver A."/>
            <person name="Chen C."/>
            <person name="Cichocki N."/>
            <person name="Clum A."/>
            <person name="Culley D."/>
            <person name="Crous P.W."/>
            <person name="Fauchery L."/>
            <person name="Girlanda M."/>
            <person name="Hayes R.D."/>
            <person name="Keri Z."/>
            <person name="LaButti K."/>
            <person name="Lipzen A."/>
            <person name="Lombard V."/>
            <person name="Magnuson J."/>
            <person name="Maillard F."/>
            <person name="Murat C."/>
            <person name="Nolan M."/>
            <person name="Ohm R.A."/>
            <person name="Pangilinan J."/>
            <person name="Pereira M.F."/>
            <person name="Perotto S."/>
            <person name="Peter M."/>
            <person name="Pfister S."/>
            <person name="Riley R."/>
            <person name="Sitrit Y."/>
            <person name="Stielow J.B."/>
            <person name="Szollosi G."/>
            <person name="Zifcakova L."/>
            <person name="Stursova M."/>
            <person name="Spatafora J.W."/>
            <person name="Tedersoo L."/>
            <person name="Vaario L.M."/>
            <person name="Yamada A."/>
            <person name="Yan M."/>
            <person name="Wang P."/>
            <person name="Xu J."/>
            <person name="Bruns T."/>
            <person name="Baldrian P."/>
            <person name="Vilgalys R."/>
            <person name="Dunand C."/>
            <person name="Henrissat B."/>
            <person name="Grigoriev I.V."/>
            <person name="Hibbett D."/>
            <person name="Nagy L.G."/>
            <person name="Martin F.M."/>
        </authorList>
    </citation>
    <scope>NUCLEOTIDE SEQUENCE</scope>
    <source>
        <strain evidence="1">BED1</strain>
    </source>
</reference>
<dbReference type="AlphaFoldDB" id="A0AAD4BEX8"/>
<evidence type="ECO:0000313" key="2">
    <source>
        <dbReference type="Proteomes" id="UP001194468"/>
    </source>
</evidence>